<dbReference type="Pfam" id="PF00271">
    <property type="entry name" value="Helicase_C"/>
    <property type="match status" value="1"/>
</dbReference>
<gene>
    <name evidence="12" type="primary">rhlE_1</name>
    <name evidence="12" type="ORF">VST7929_01124</name>
</gene>
<dbReference type="SMART" id="SM00487">
    <property type="entry name" value="DEXDc"/>
    <property type="match status" value="1"/>
</dbReference>
<dbReference type="Proteomes" id="UP000838672">
    <property type="component" value="Unassembled WGS sequence"/>
</dbReference>
<feature type="domain" description="Helicase C-terminal" evidence="10">
    <location>
        <begin position="216"/>
        <end position="379"/>
    </location>
</feature>
<evidence type="ECO:0000256" key="2">
    <source>
        <dbReference type="ARBA" id="ARBA00022801"/>
    </source>
</evidence>
<keyword evidence="4 7" id="KW-0067">ATP-binding</keyword>
<evidence type="ECO:0000256" key="8">
    <source>
        <dbReference type="SAM" id="MobiDB-lite"/>
    </source>
</evidence>
<proteinExistence type="inferred from homology"/>
<feature type="compositionally biased region" description="Basic and acidic residues" evidence="8">
    <location>
        <begin position="395"/>
        <end position="406"/>
    </location>
</feature>
<evidence type="ECO:0000256" key="6">
    <source>
        <dbReference type="PROSITE-ProRule" id="PRU00552"/>
    </source>
</evidence>
<evidence type="ECO:0000256" key="7">
    <source>
        <dbReference type="RuleBase" id="RU000492"/>
    </source>
</evidence>
<dbReference type="PANTHER" id="PTHR47959">
    <property type="entry name" value="ATP-DEPENDENT RNA HELICASE RHLE-RELATED"/>
    <property type="match status" value="1"/>
</dbReference>
<dbReference type="PROSITE" id="PS00039">
    <property type="entry name" value="DEAD_ATP_HELICASE"/>
    <property type="match status" value="1"/>
</dbReference>
<dbReference type="CDD" id="cd00268">
    <property type="entry name" value="DEADc"/>
    <property type="match status" value="1"/>
</dbReference>
<dbReference type="InterPro" id="IPR027417">
    <property type="entry name" value="P-loop_NTPase"/>
</dbReference>
<dbReference type="Gene3D" id="3.40.50.300">
    <property type="entry name" value="P-loop containing nucleotide triphosphate hydrolases"/>
    <property type="match status" value="2"/>
</dbReference>
<feature type="domain" description="Helicase ATP-binding" evidence="9">
    <location>
        <begin position="32"/>
        <end position="206"/>
    </location>
</feature>
<dbReference type="PROSITE" id="PS51192">
    <property type="entry name" value="HELICASE_ATP_BIND_1"/>
    <property type="match status" value="1"/>
</dbReference>
<dbReference type="InterPro" id="IPR050079">
    <property type="entry name" value="DEAD_box_RNA_helicase"/>
</dbReference>
<evidence type="ECO:0000259" key="11">
    <source>
        <dbReference type="PROSITE" id="PS51195"/>
    </source>
</evidence>
<reference evidence="12" key="1">
    <citation type="submission" date="2021-11" db="EMBL/GenBank/DDBJ databases">
        <authorList>
            <person name="Rodrigo-Torres L."/>
            <person name="Arahal R. D."/>
            <person name="Lucena T."/>
        </authorList>
    </citation>
    <scope>NUCLEOTIDE SEQUENCE</scope>
    <source>
        <strain evidence="12">CECT 7929</strain>
    </source>
</reference>
<dbReference type="PROSITE" id="PS51194">
    <property type="entry name" value="HELICASE_CTER"/>
    <property type="match status" value="1"/>
</dbReference>
<evidence type="ECO:0000256" key="1">
    <source>
        <dbReference type="ARBA" id="ARBA00022741"/>
    </source>
</evidence>
<organism evidence="12 13">
    <name type="scientific">Vibrio stylophorae</name>
    <dbReference type="NCBI Taxonomy" id="659351"/>
    <lineage>
        <taxon>Bacteria</taxon>
        <taxon>Pseudomonadati</taxon>
        <taxon>Pseudomonadota</taxon>
        <taxon>Gammaproteobacteria</taxon>
        <taxon>Vibrionales</taxon>
        <taxon>Vibrionaceae</taxon>
        <taxon>Vibrio</taxon>
    </lineage>
</organism>
<dbReference type="InterPro" id="IPR001650">
    <property type="entry name" value="Helicase_C-like"/>
</dbReference>
<dbReference type="CDD" id="cd18787">
    <property type="entry name" value="SF2_C_DEAD"/>
    <property type="match status" value="1"/>
</dbReference>
<evidence type="ECO:0000313" key="12">
    <source>
        <dbReference type="EMBL" id="CAH0533260.1"/>
    </source>
</evidence>
<dbReference type="EC" id="3.6.4.13" evidence="12"/>
<dbReference type="GO" id="GO:0003724">
    <property type="term" value="F:RNA helicase activity"/>
    <property type="evidence" value="ECO:0007669"/>
    <property type="project" value="UniProtKB-EC"/>
</dbReference>
<dbReference type="InterPro" id="IPR044742">
    <property type="entry name" value="DEAD/DEAH_RhlB"/>
</dbReference>
<accession>A0ABM8ZSX7</accession>
<comment type="caution">
    <text evidence="12">The sequence shown here is derived from an EMBL/GenBank/DDBJ whole genome shotgun (WGS) entry which is preliminary data.</text>
</comment>
<dbReference type="SUPFAM" id="SSF52540">
    <property type="entry name" value="P-loop containing nucleoside triphosphate hydrolases"/>
    <property type="match status" value="1"/>
</dbReference>
<name>A0ABM8ZSX7_9VIBR</name>
<evidence type="ECO:0000259" key="10">
    <source>
        <dbReference type="PROSITE" id="PS51194"/>
    </source>
</evidence>
<feature type="short sequence motif" description="Q motif" evidence="6">
    <location>
        <begin position="1"/>
        <end position="29"/>
    </location>
</feature>
<sequence length="489" mass="54528">MSFTSLGLSQPLILALNALSYNRPTPIQKRTIPMVIKGEDVIALAPTGSGKTASFVLPLLEKMATQGVIGKKRVRALVLVPSRELALQVEQKAREYSLHLPLKTLAVYGGVDSAPQKQKLIEGIDLLIATPGRLRDLFQQRALHFDAIKYLVLDEADRMLDMGFIDALNWIVDRLPNERQTLLFSATLAAPVRELAKTAMIEPQEVDLRSQGQKPKIEQWMVGVDKDAKSSLLSHLIHSKQWQQALIFIKTKQGAAKLVSQLEKRGIHAEAFHSGRSQAAREQLLEDFKQGKVNFVVATGVVARGIDIAHLERVVNYDLPFPADDYIHRIGRTARAGARGEAISLVSKDDFKNLCMIEKRLGHLLERREIVGFEPKKPVPISILNYVPKRLRDNASAESAAPHEDLPDASAAKHSSDHARQENLSNTRHKEPKARDENASHQPPRRSSRPARSSKPSARKSDKTHRHANNKDTLTSRPSPKGQRKQQDQ</sequence>
<protein>
    <submittedName>
        <fullName evidence="12">ATP-dependent RNA helicase RhlE</fullName>
        <ecNumber evidence="12">3.6.4.13</ecNumber>
    </submittedName>
</protein>
<dbReference type="PROSITE" id="PS51195">
    <property type="entry name" value="Q_MOTIF"/>
    <property type="match status" value="1"/>
</dbReference>
<feature type="domain" description="DEAD-box RNA helicase Q" evidence="11">
    <location>
        <begin position="1"/>
        <end position="29"/>
    </location>
</feature>
<dbReference type="InterPro" id="IPR014001">
    <property type="entry name" value="Helicase_ATP-bd"/>
</dbReference>
<dbReference type="SMART" id="SM00490">
    <property type="entry name" value="HELICc"/>
    <property type="match status" value="1"/>
</dbReference>
<evidence type="ECO:0000256" key="3">
    <source>
        <dbReference type="ARBA" id="ARBA00022806"/>
    </source>
</evidence>
<evidence type="ECO:0000256" key="4">
    <source>
        <dbReference type="ARBA" id="ARBA00022840"/>
    </source>
</evidence>
<keyword evidence="13" id="KW-1185">Reference proteome</keyword>
<comment type="similarity">
    <text evidence="5 7">Belongs to the DEAD box helicase family.</text>
</comment>
<dbReference type="InterPro" id="IPR011545">
    <property type="entry name" value="DEAD/DEAH_box_helicase_dom"/>
</dbReference>
<dbReference type="GO" id="GO:0016787">
    <property type="term" value="F:hydrolase activity"/>
    <property type="evidence" value="ECO:0007669"/>
    <property type="project" value="UniProtKB-KW"/>
</dbReference>
<evidence type="ECO:0000256" key="5">
    <source>
        <dbReference type="ARBA" id="ARBA00038437"/>
    </source>
</evidence>
<dbReference type="Pfam" id="PF00270">
    <property type="entry name" value="DEAD"/>
    <property type="match status" value="1"/>
</dbReference>
<evidence type="ECO:0000313" key="13">
    <source>
        <dbReference type="Proteomes" id="UP000838672"/>
    </source>
</evidence>
<dbReference type="EMBL" id="CAKLDI010000001">
    <property type="protein sequence ID" value="CAH0533260.1"/>
    <property type="molecule type" value="Genomic_DNA"/>
</dbReference>
<keyword evidence="2 7" id="KW-0378">Hydrolase</keyword>
<feature type="region of interest" description="Disordered" evidence="8">
    <location>
        <begin position="395"/>
        <end position="489"/>
    </location>
</feature>
<dbReference type="InterPro" id="IPR000629">
    <property type="entry name" value="RNA-helicase_DEAD-box_CS"/>
</dbReference>
<evidence type="ECO:0000259" key="9">
    <source>
        <dbReference type="PROSITE" id="PS51192"/>
    </source>
</evidence>
<dbReference type="PANTHER" id="PTHR47959:SF11">
    <property type="entry name" value="ATP-DEPENDENT RNA HELICASE DEAD BOX FAMILY"/>
    <property type="match status" value="1"/>
</dbReference>
<keyword evidence="1 7" id="KW-0547">Nucleotide-binding</keyword>
<keyword evidence="3 7" id="KW-0347">Helicase</keyword>
<dbReference type="InterPro" id="IPR014014">
    <property type="entry name" value="RNA_helicase_DEAD_Q_motif"/>
</dbReference>